<gene>
    <name evidence="3" type="ORF">ME3_00292</name>
</gene>
<evidence type="ECO:0000256" key="2">
    <source>
        <dbReference type="RuleBase" id="RU362097"/>
    </source>
</evidence>
<evidence type="ECO:0000256" key="1">
    <source>
        <dbReference type="ARBA" id="ARBA00007613"/>
    </source>
</evidence>
<comment type="similarity">
    <text evidence="1 2">Belongs to the outer membrane factor (OMF) (TC 1.B.17) family.</text>
</comment>
<dbReference type="Gene3D" id="1.20.1600.10">
    <property type="entry name" value="Outer membrane efflux proteins (OEP)"/>
    <property type="match status" value="1"/>
</dbReference>
<dbReference type="RefSeq" id="WP_007476450.1">
    <property type="nucleotide sequence ID" value="NZ_JH725081.1"/>
</dbReference>
<dbReference type="HOGENOM" id="CLU_012817_13_0_5"/>
<dbReference type="GO" id="GO:0005886">
    <property type="term" value="C:plasma membrane"/>
    <property type="evidence" value="ECO:0007669"/>
    <property type="project" value="UniProtKB-SubCell"/>
</dbReference>
<dbReference type="PANTHER" id="PTHR30203:SF25">
    <property type="entry name" value="OUTER MEMBRANE PROTEIN-RELATED"/>
    <property type="match status" value="1"/>
</dbReference>
<dbReference type="NCBIfam" id="TIGR01845">
    <property type="entry name" value="outer_NodT"/>
    <property type="match status" value="1"/>
</dbReference>
<dbReference type="eggNOG" id="COG1538">
    <property type="taxonomic scope" value="Bacteria"/>
</dbReference>
<dbReference type="PANTHER" id="PTHR30203">
    <property type="entry name" value="OUTER MEMBRANE CATION EFFLUX PROTEIN"/>
    <property type="match status" value="1"/>
</dbReference>
<name>J0R8J7_9HYPH</name>
<comment type="subcellular location">
    <subcellularLocation>
        <location evidence="2">Cell membrane</location>
        <topology evidence="2">Lipid-anchor</topology>
    </subcellularLocation>
</comment>
<proteinExistence type="inferred from homology"/>
<keyword evidence="2 3" id="KW-0449">Lipoprotein</keyword>
<dbReference type="PATRIC" id="fig|1094557.3.peg.299"/>
<sequence>MRMNILKWIASESFYYGFLCVFLMLSGCAVGPDYHKTSFSVPVDWGRQSAQISDHSVALAGWWRRFNDPVLNELIDDAISGNNNVAVAKARVREARASVGQVAGYLAPSVSGSISGNRFSEQPDVSLSQYRGGFDASWELDLFGGHKRAVEAARYGLDSAVEDMRATMVTLLGDVTTNYVEMRGWQQKLLIAHRIVVSQRKTFELMRTKLAAGEASELDFLNAQAQMTNTEADIFQMEANLAMSIHRLSVLTGRVPTALEAFLQKSTKKEGAIPQPQWPIPAGIPADILLTRPDLRRAERQYAQATARIGQREADLYPSLTLTGRISTAATQIGHLGKNSTIGWSFGPGIQFPFFDGGQRAASVEVARAQRDQAFITYRAEVLGALEDIENALVRLYKEHQRLEKLIVANAAVLRSLKLSQLLFESGDISFFEFLDARRSYYSAQMALKNNCVSVALQYIALMKALGGGWDGVVDVSRPEIVDNVAGFHVKVNEGEKVQS</sequence>
<dbReference type="Proteomes" id="UP000009017">
    <property type="component" value="Unassembled WGS sequence"/>
</dbReference>
<dbReference type="GO" id="GO:0015562">
    <property type="term" value="F:efflux transmembrane transporter activity"/>
    <property type="evidence" value="ECO:0007669"/>
    <property type="project" value="InterPro"/>
</dbReference>
<protein>
    <submittedName>
        <fullName evidence="3">NodT family efflux transporter, outer membrane factor (OMF) lipoprotein</fullName>
    </submittedName>
</protein>
<reference evidence="3 4" key="1">
    <citation type="submission" date="2012-03" db="EMBL/GenBank/DDBJ databases">
        <title>The Genome Sequence of Bartonella melophagi K-2C.</title>
        <authorList>
            <consortium name="The Broad Institute Genome Sequencing Platform"/>
            <consortium name="The Broad Institute Genome Sequencing Center for Infectious Disease"/>
            <person name="Feldgarden M."/>
            <person name="Kirby J."/>
            <person name="Kosoy M."/>
            <person name="Birtles R."/>
            <person name="Probert W.S."/>
            <person name="Chiaraviglio L."/>
            <person name="Young S.K."/>
            <person name="Zeng Q."/>
            <person name="Gargeya S."/>
            <person name="Fitzgerald M."/>
            <person name="Haas B."/>
            <person name="Abouelleil A."/>
            <person name="Alvarado L."/>
            <person name="Arachchi H.M."/>
            <person name="Berlin A."/>
            <person name="Chapman S.B."/>
            <person name="Gearin G."/>
            <person name="Goldberg J."/>
            <person name="Griggs A."/>
            <person name="Gujja S."/>
            <person name="Hansen M."/>
            <person name="Heiman D."/>
            <person name="Howarth C."/>
            <person name="Larimer J."/>
            <person name="Lui A."/>
            <person name="MacDonald P.J.P."/>
            <person name="McCowen C."/>
            <person name="Montmayeur A."/>
            <person name="Murphy C."/>
            <person name="Neiman D."/>
            <person name="Pearson M."/>
            <person name="Priest M."/>
            <person name="Roberts A."/>
            <person name="Saif S."/>
            <person name="Shea T."/>
            <person name="Sisk P."/>
            <person name="Stolte C."/>
            <person name="Sykes S."/>
            <person name="Wortman J."/>
            <person name="Nusbaum C."/>
            <person name="Birren B."/>
        </authorList>
    </citation>
    <scope>NUCLEOTIDE SEQUENCE [LARGE SCALE GENOMIC DNA]</scope>
    <source>
        <strain evidence="3 4">K-2C</strain>
    </source>
</reference>
<accession>J0R8J7</accession>
<comment type="caution">
    <text evidence="3">The sequence shown here is derived from an EMBL/GenBank/DDBJ whole genome shotgun (WGS) entry which is preliminary data.</text>
</comment>
<dbReference type="Pfam" id="PF02321">
    <property type="entry name" value="OEP"/>
    <property type="match status" value="2"/>
</dbReference>
<keyword evidence="2" id="KW-0812">Transmembrane</keyword>
<dbReference type="InterPro" id="IPR003423">
    <property type="entry name" value="OMP_efflux"/>
</dbReference>
<evidence type="ECO:0000313" key="4">
    <source>
        <dbReference type="Proteomes" id="UP000009017"/>
    </source>
</evidence>
<dbReference type="PROSITE" id="PS51257">
    <property type="entry name" value="PROKAR_LIPOPROTEIN"/>
    <property type="match status" value="1"/>
</dbReference>
<dbReference type="EMBL" id="AIMA01000003">
    <property type="protein sequence ID" value="EJF92069.1"/>
    <property type="molecule type" value="Genomic_DNA"/>
</dbReference>
<organism evidence="3 4">
    <name type="scientific">Bartonella melophagi K-2C</name>
    <dbReference type="NCBI Taxonomy" id="1094557"/>
    <lineage>
        <taxon>Bacteria</taxon>
        <taxon>Pseudomonadati</taxon>
        <taxon>Pseudomonadota</taxon>
        <taxon>Alphaproteobacteria</taxon>
        <taxon>Hyphomicrobiales</taxon>
        <taxon>Bartonellaceae</taxon>
        <taxon>Bartonella</taxon>
    </lineage>
</organism>
<keyword evidence="2" id="KW-0564">Palmitate</keyword>
<dbReference type="SUPFAM" id="SSF56954">
    <property type="entry name" value="Outer membrane efflux proteins (OEP)"/>
    <property type="match status" value="1"/>
</dbReference>
<keyword evidence="2" id="KW-0472">Membrane</keyword>
<dbReference type="OrthoDB" id="7181739at2"/>
<evidence type="ECO:0000313" key="3">
    <source>
        <dbReference type="EMBL" id="EJF92069.1"/>
    </source>
</evidence>
<dbReference type="AlphaFoldDB" id="J0R8J7"/>
<keyword evidence="2" id="KW-1134">Transmembrane beta strand</keyword>
<dbReference type="InterPro" id="IPR010131">
    <property type="entry name" value="MdtP/NodT-like"/>
</dbReference>
<dbReference type="Gene3D" id="2.20.200.10">
    <property type="entry name" value="Outer membrane efflux proteins (OEP)"/>
    <property type="match status" value="1"/>
</dbReference>
<keyword evidence="4" id="KW-1185">Reference proteome</keyword>